<gene>
    <name evidence="2" type="ORF">MECH1_V1_0185</name>
</gene>
<accession>A0ABM9NEH7</accession>
<dbReference type="EMBL" id="OZ026884">
    <property type="protein sequence ID" value="CAL1238966.1"/>
    <property type="molecule type" value="Genomic_DNA"/>
</dbReference>
<keyword evidence="3" id="KW-1185">Reference proteome</keyword>
<dbReference type="Proteomes" id="UP001497493">
    <property type="component" value="Chromosome"/>
</dbReference>
<protein>
    <submittedName>
        <fullName evidence="2">Uncharacterized protein</fullName>
    </submittedName>
</protein>
<evidence type="ECO:0000256" key="1">
    <source>
        <dbReference type="SAM" id="MobiDB-lite"/>
    </source>
</evidence>
<proteinExistence type="predicted"/>
<name>A0ABM9NEH7_9GAMM</name>
<sequence>MSASCLLDFNGSNTARAPHSTLGDPGTPVGSTLPGLFPLGNEART</sequence>
<reference evidence="2 3" key="1">
    <citation type="submission" date="2024-04" db="EMBL/GenBank/DDBJ databases">
        <authorList>
            <person name="Cremers G."/>
        </authorList>
    </citation>
    <scope>NUCLEOTIDE SEQUENCE [LARGE SCALE GENOMIC DNA]</scope>
    <source>
        <strain evidence="2">MeCH1-AG</strain>
    </source>
</reference>
<evidence type="ECO:0000313" key="3">
    <source>
        <dbReference type="Proteomes" id="UP001497493"/>
    </source>
</evidence>
<organism evidence="2 3">
    <name type="scientific">Candidatus Methylocalor cossyra</name>
    <dbReference type="NCBI Taxonomy" id="3108543"/>
    <lineage>
        <taxon>Bacteria</taxon>
        <taxon>Pseudomonadati</taxon>
        <taxon>Pseudomonadota</taxon>
        <taxon>Gammaproteobacteria</taxon>
        <taxon>Methylococcales</taxon>
        <taxon>Methylococcaceae</taxon>
        <taxon>Candidatus Methylocalor</taxon>
    </lineage>
</organism>
<feature type="region of interest" description="Disordered" evidence="1">
    <location>
        <begin position="13"/>
        <end position="45"/>
    </location>
</feature>
<evidence type="ECO:0000313" key="2">
    <source>
        <dbReference type="EMBL" id="CAL1238966.1"/>
    </source>
</evidence>